<organism evidence="5 6">
    <name type="scientific">Enterococcus termitis</name>
    <dbReference type="NCBI Taxonomy" id="332950"/>
    <lineage>
        <taxon>Bacteria</taxon>
        <taxon>Bacillati</taxon>
        <taxon>Bacillota</taxon>
        <taxon>Bacilli</taxon>
        <taxon>Lactobacillales</taxon>
        <taxon>Enterococcaceae</taxon>
        <taxon>Enterococcus</taxon>
    </lineage>
</organism>
<evidence type="ECO:0000256" key="1">
    <source>
        <dbReference type="ARBA" id="ARBA00004370"/>
    </source>
</evidence>
<dbReference type="Gene3D" id="3.40.710.10">
    <property type="entry name" value="DD-peptidase/beta-lactamase superfamily"/>
    <property type="match status" value="1"/>
</dbReference>
<feature type="transmembrane region" description="Helical" evidence="3">
    <location>
        <begin position="12"/>
        <end position="34"/>
    </location>
</feature>
<accession>A0A1E5H697</accession>
<keyword evidence="6" id="KW-1185">Reference proteome</keyword>
<dbReference type="SUPFAM" id="SSF56601">
    <property type="entry name" value="beta-lactamase/transpeptidase-like"/>
    <property type="match status" value="1"/>
</dbReference>
<evidence type="ECO:0000256" key="3">
    <source>
        <dbReference type="SAM" id="Phobius"/>
    </source>
</evidence>
<keyword evidence="3" id="KW-0812">Transmembrane</keyword>
<evidence type="ECO:0000313" key="5">
    <source>
        <dbReference type="EMBL" id="OEG20412.1"/>
    </source>
</evidence>
<dbReference type="AlphaFoldDB" id="A0A1E5H697"/>
<dbReference type="EMBL" id="MIJY01000001">
    <property type="protein sequence ID" value="OEG20412.1"/>
    <property type="molecule type" value="Genomic_DNA"/>
</dbReference>
<feature type="domain" description="Beta-lactamase-related" evidence="4">
    <location>
        <begin position="89"/>
        <end position="380"/>
    </location>
</feature>
<dbReference type="Proteomes" id="UP000095094">
    <property type="component" value="Unassembled WGS sequence"/>
</dbReference>
<dbReference type="Pfam" id="PF00144">
    <property type="entry name" value="Beta-lactamase"/>
    <property type="match status" value="1"/>
</dbReference>
<proteinExistence type="predicted"/>
<keyword evidence="2 3" id="KW-0472">Membrane</keyword>
<dbReference type="PANTHER" id="PTHR46825">
    <property type="entry name" value="D-ALANYL-D-ALANINE-CARBOXYPEPTIDASE/ENDOPEPTIDASE AMPH"/>
    <property type="match status" value="1"/>
</dbReference>
<dbReference type="OrthoDB" id="2151402at2"/>
<comment type="caution">
    <text evidence="5">The sequence shown here is derived from an EMBL/GenBank/DDBJ whole genome shotgun (WGS) entry which is preliminary data.</text>
</comment>
<dbReference type="PANTHER" id="PTHR46825:SF11">
    <property type="entry name" value="PENICILLIN-BINDING PROTEIN 4"/>
    <property type="match status" value="1"/>
</dbReference>
<name>A0A1E5H697_9ENTE</name>
<dbReference type="RefSeq" id="WP_069661722.1">
    <property type="nucleotide sequence ID" value="NZ_JBHUJJ010000001.1"/>
</dbReference>
<evidence type="ECO:0000313" key="6">
    <source>
        <dbReference type="Proteomes" id="UP000095094"/>
    </source>
</evidence>
<evidence type="ECO:0000256" key="2">
    <source>
        <dbReference type="ARBA" id="ARBA00023136"/>
    </source>
</evidence>
<dbReference type="InterPro" id="IPR050491">
    <property type="entry name" value="AmpC-like"/>
</dbReference>
<dbReference type="GO" id="GO:0016020">
    <property type="term" value="C:membrane"/>
    <property type="evidence" value="ECO:0007669"/>
    <property type="project" value="UniProtKB-SubCell"/>
</dbReference>
<comment type="subcellular location">
    <subcellularLocation>
        <location evidence="1">Membrane</location>
    </subcellularLocation>
</comment>
<dbReference type="InterPro" id="IPR012338">
    <property type="entry name" value="Beta-lactam/transpept-like"/>
</dbReference>
<evidence type="ECO:0000259" key="4">
    <source>
        <dbReference type="Pfam" id="PF00144"/>
    </source>
</evidence>
<sequence>MHHKKHHKKMNPWIPVLVILLLIIVVGLEIYLLFFQQPTTSITTQETSESTIQTTQSSETLTDSAKNAENFNQTVEPHSTLAKELQQKLIDKKFTGTALVVHQGNIVLQKGFGHANVAESRPNTEQSTFQIGSIQKALTAVLVLQQVQKNQLALDQTLNNFYPSVPGSEKITIRQLLSMRSGLYQKDYPTEMMSDDDFLHFSITHAQMGNYGKYKYDGVNYRILAGVLERVTNQTYRELFNQTFVQNAKLMHTTFYDDFLTSFNRTYAYENVSGKDFGDEIMDNHLTFDQEVGTGNVAMTVGDLYLFYAHLFEGDFISKQLMSELWTPDTETKYMGGLYNFPSYIKGHGSEAGFESNALFSKDQQDAVILLSNQHPKDKTNSDLANALFNLPGPYQA</sequence>
<reference evidence="6" key="1">
    <citation type="submission" date="2016-09" db="EMBL/GenBank/DDBJ databases">
        <authorList>
            <person name="Gulvik C.A."/>
        </authorList>
    </citation>
    <scope>NUCLEOTIDE SEQUENCE [LARGE SCALE GENOMIC DNA]</scope>
    <source>
        <strain evidence="6">LMG 8895</strain>
    </source>
</reference>
<keyword evidence="3" id="KW-1133">Transmembrane helix</keyword>
<dbReference type="InterPro" id="IPR001466">
    <property type="entry name" value="Beta-lactam-related"/>
</dbReference>
<protein>
    <recommendedName>
        <fullName evidence="4">Beta-lactamase-related domain-containing protein</fullName>
    </recommendedName>
</protein>
<gene>
    <name evidence="5" type="ORF">BCR25_00920</name>
</gene>